<dbReference type="CDD" id="cd01343">
    <property type="entry name" value="PL1_Passenger_AT"/>
    <property type="match status" value="1"/>
</dbReference>
<dbReference type="InterPro" id="IPR036709">
    <property type="entry name" value="Autotransporte_beta_dom_sf"/>
</dbReference>
<dbReference type="InterPro" id="IPR012332">
    <property type="entry name" value="Autotransporter_pectin_lyase_C"/>
</dbReference>
<dbReference type="EMBL" id="CP077095">
    <property type="protein sequence ID" value="QXI39734.1"/>
    <property type="molecule type" value="Genomic_DNA"/>
</dbReference>
<dbReference type="Gene3D" id="2.40.128.130">
    <property type="entry name" value="Autotransporter beta-domain"/>
    <property type="match status" value="1"/>
</dbReference>
<evidence type="ECO:0000256" key="2">
    <source>
        <dbReference type="SAM" id="SignalP"/>
    </source>
</evidence>
<dbReference type="PRINTS" id="PR01484">
    <property type="entry name" value="PRTACTNFAMLY"/>
</dbReference>
<dbReference type="InterPro" id="IPR011050">
    <property type="entry name" value="Pectin_lyase_fold/virulence"/>
</dbReference>
<dbReference type="Proteomes" id="UP000633418">
    <property type="component" value="Chromosome"/>
</dbReference>
<dbReference type="InterPro" id="IPR005546">
    <property type="entry name" value="Autotransporte_beta"/>
</dbReference>
<dbReference type="SUPFAM" id="SSF103515">
    <property type="entry name" value="Autotransporter"/>
    <property type="match status" value="1"/>
</dbReference>
<dbReference type="Gene3D" id="2.160.20.20">
    <property type="match status" value="1"/>
</dbReference>
<keyword evidence="1 2" id="KW-0732">Signal</keyword>
<dbReference type="Pfam" id="PF03797">
    <property type="entry name" value="Autotransporter"/>
    <property type="match status" value="1"/>
</dbReference>
<reference evidence="4 5" key="1">
    <citation type="journal article" date="2020" name="Microorganisms">
        <title>Reliable Identification of Environmental Pseudomonas Isolates Using the rpoD Gene.</title>
        <authorList>
            <consortium name="The Broad Institute Genome Sequencing Platform"/>
            <person name="Girard L."/>
            <person name="Lood C."/>
            <person name="Rokni-Zadeh H."/>
            <person name="van Noort V."/>
            <person name="Lavigne R."/>
            <person name="De Mot R."/>
        </authorList>
    </citation>
    <scope>NUCLEOTIDE SEQUENCE [LARGE SCALE GENOMIC DNA]</scope>
    <source>
        <strain evidence="4 5">RW9S1A</strain>
    </source>
</reference>
<evidence type="ECO:0000313" key="4">
    <source>
        <dbReference type="EMBL" id="QXI39734.1"/>
    </source>
</evidence>
<dbReference type="NCBIfam" id="TIGR01414">
    <property type="entry name" value="autotrans_barl"/>
    <property type="match status" value="1"/>
</dbReference>
<reference evidence="4 5" key="2">
    <citation type="journal article" date="2021" name="Microorganisms">
        <title>The Ever-Expanding Pseudomonas Genus: Description of 43 New Species and Partition of the Pseudomonas putida Group.</title>
        <authorList>
            <person name="Girard L."/>
            <person name="Lood C."/>
            <person name="Hofte M."/>
            <person name="Vandamme P."/>
            <person name="Rokni-Zadeh H."/>
            <person name="van Noort V."/>
            <person name="Lavigne R."/>
            <person name="De Mot R."/>
        </authorList>
    </citation>
    <scope>NUCLEOTIDE SEQUENCE [LARGE SCALE GENOMIC DNA]</scope>
    <source>
        <strain evidence="4 5">RW9S1A</strain>
    </source>
</reference>
<dbReference type="InterPro" id="IPR051551">
    <property type="entry name" value="Autotransporter_adhesion"/>
</dbReference>
<feature type="signal peptide" evidence="2">
    <location>
        <begin position="1"/>
        <end position="31"/>
    </location>
</feature>
<dbReference type="SMART" id="SM00869">
    <property type="entry name" value="Autotransporter"/>
    <property type="match status" value="1"/>
</dbReference>
<dbReference type="KEGG" id="pxn:HU772_006520"/>
<dbReference type="SUPFAM" id="SSF51126">
    <property type="entry name" value="Pectin lyase-like"/>
    <property type="match status" value="1"/>
</dbReference>
<dbReference type="Pfam" id="PF03212">
    <property type="entry name" value="Pertactin"/>
    <property type="match status" value="1"/>
</dbReference>
<sequence length="758" mass="79365">MRPLFPLSVRPRGLFALSLITAALYSSTAAATVVVENGSSFTVDSSLLADRYVVREQSTLNTLAGSSLREVSVFEGSVLNMQGSEVNAQDYGLIINNSTATVVDSIIRSQYVGVNASRQLGSATGGSTLTLRNSDVSGLEGGAEVTGLSTLILDNSRVEGTQVGADGVNVRGGTAIVRNNSVITGGNSGISIGADSNDVGDYRAEVDGSTVIGLNGAALTVVQGAQATIALSNGTQLKGANDLLLDVSEGSSVNLSVSRSTLQGDFNIRDNSSGTLVFDSSTVLGDVHAEAGSVADVTLRNGAFFTGQLQNVNQMAVESNSVWALTGNQQLANLSLDQGTVDFNSGFGSFHQLQVEHLSGNGTFVMNADYATNEHDTLIVSGTATGEHTLSVKGSGEDPTDPQALTLVNAAAGDARFSLSGDQPVDVGTYSYNLGSRGDGSGGSEWFLDPGSKTISPGTQSVLALFNTAPTVWYGELTSLRSRMGELRFNGGKAGLWSRAYSNKYDVAEQSGVGYSQVQSGFSLGADAPLPWGDGQWLVGALIGHSRSDLDLTRGTSGSVDSYYLGAYTTWLDQASGYYFDAVLKANRFDNKSKVNMSDGTRAKGDYNNTGLGGSVEFGRHIALADGWFVEPYGQLAAVVIGSKDYGLDNGMRAEGDQTRSLLGKVGSVVGRNVRLEGGTVLQPYIKAAVAHEFAKANRVQVNDNLFNNDLSGSRAELGAGLAASFTEDFSVHADFDYAKGEHIEQPYGVNVGLRYSW</sequence>
<dbReference type="GO" id="GO:0019867">
    <property type="term" value="C:outer membrane"/>
    <property type="evidence" value="ECO:0007669"/>
    <property type="project" value="InterPro"/>
</dbReference>
<proteinExistence type="predicted"/>
<protein>
    <submittedName>
        <fullName evidence="4">Autotransporter outer membrane beta-barrel domain-containing protein</fullName>
    </submittedName>
</protein>
<evidence type="ECO:0000259" key="3">
    <source>
        <dbReference type="PROSITE" id="PS51208"/>
    </source>
</evidence>
<evidence type="ECO:0000313" key="5">
    <source>
        <dbReference type="Proteomes" id="UP000633418"/>
    </source>
</evidence>
<feature type="domain" description="Autotransporter" evidence="3">
    <location>
        <begin position="489"/>
        <end position="758"/>
    </location>
</feature>
<gene>
    <name evidence="4" type="ORF">HU772_006520</name>
</gene>
<keyword evidence="5" id="KW-1185">Reference proteome</keyword>
<evidence type="ECO:0000256" key="1">
    <source>
        <dbReference type="ARBA" id="ARBA00022729"/>
    </source>
</evidence>
<dbReference type="PROSITE" id="PS51208">
    <property type="entry name" value="AUTOTRANSPORTER"/>
    <property type="match status" value="1"/>
</dbReference>
<feature type="chain" id="PRO_5039220087" evidence="2">
    <location>
        <begin position="32"/>
        <end position="758"/>
    </location>
</feature>
<dbReference type="InterPro" id="IPR006315">
    <property type="entry name" value="OM_autotransptr_brl_dom"/>
</dbReference>
<name>A0A9E6PYZ5_9PSED</name>
<dbReference type="PANTHER" id="PTHR35037">
    <property type="entry name" value="C-TERMINAL REGION OF AIDA-LIKE PROTEIN"/>
    <property type="match status" value="1"/>
</dbReference>
<dbReference type="PANTHER" id="PTHR35037:SF7">
    <property type="entry name" value="AUTOTRANSPORTER"/>
    <property type="match status" value="1"/>
</dbReference>
<dbReference type="RefSeq" id="WP_186656148.1">
    <property type="nucleotide sequence ID" value="NZ_CP077095.1"/>
</dbReference>
<dbReference type="InterPro" id="IPR004899">
    <property type="entry name" value="Pertactin_central"/>
</dbReference>
<dbReference type="InterPro" id="IPR003991">
    <property type="entry name" value="Pertactin_virulence_factor"/>
</dbReference>
<dbReference type="AlphaFoldDB" id="A0A9E6PYZ5"/>
<organism evidence="4 5">
    <name type="scientific">Pseudomonas xantholysinigenes</name>
    <dbReference type="NCBI Taxonomy" id="2745490"/>
    <lineage>
        <taxon>Bacteria</taxon>
        <taxon>Pseudomonadati</taxon>
        <taxon>Pseudomonadota</taxon>
        <taxon>Gammaproteobacteria</taxon>
        <taxon>Pseudomonadales</taxon>
        <taxon>Pseudomonadaceae</taxon>
        <taxon>Pseudomonas</taxon>
    </lineage>
</organism>
<accession>A0A9E6PYZ5</accession>